<organism evidence="1 2">
    <name type="scientific">Agrobacterium genomosp. 2 str. CFBP 5494</name>
    <dbReference type="NCBI Taxonomy" id="1183436"/>
    <lineage>
        <taxon>Bacteria</taxon>
        <taxon>Pseudomonadati</taxon>
        <taxon>Pseudomonadota</taxon>
        <taxon>Alphaproteobacteria</taxon>
        <taxon>Hyphomicrobiales</taxon>
        <taxon>Rhizobiaceae</taxon>
        <taxon>Rhizobium/Agrobacterium group</taxon>
        <taxon>Agrobacterium</taxon>
        <taxon>Agrobacterium tumefaciens complex</taxon>
    </lineage>
</organism>
<sequence length="65" mass="7192">MRGDKAEAVDHRGDRWVSLTCRLKLYVRSKGNTKCIQLGAILLKLDLQVQNGASESRSPPDPIEG</sequence>
<comment type="caution">
    <text evidence="1">The sequence shown here is derived from an EMBL/GenBank/DDBJ whole genome shotgun (WGS) entry which is preliminary data.</text>
</comment>
<keyword evidence="2" id="KW-1185">Reference proteome</keyword>
<evidence type="ECO:0000313" key="1">
    <source>
        <dbReference type="EMBL" id="CUX02067.1"/>
    </source>
</evidence>
<evidence type="ECO:0000313" key="2">
    <source>
        <dbReference type="Proteomes" id="UP000191933"/>
    </source>
</evidence>
<proteinExistence type="predicted"/>
<dbReference type="Proteomes" id="UP000191933">
    <property type="component" value="Unassembled WGS sequence"/>
</dbReference>
<reference evidence="1 2" key="1">
    <citation type="submission" date="2016-01" db="EMBL/GenBank/DDBJ databases">
        <authorList>
            <person name="Regsiter A."/>
            <person name="william w."/>
        </authorList>
    </citation>
    <scope>NUCLEOTIDE SEQUENCE [LARGE SCALE GENOMIC DNA]</scope>
    <source>
        <strain evidence="1 2">CFBP 5494</strain>
    </source>
</reference>
<dbReference type="EMBL" id="FBVY01000042">
    <property type="protein sequence ID" value="CUX02067.1"/>
    <property type="molecule type" value="Genomic_DNA"/>
</dbReference>
<dbReference type="AlphaFoldDB" id="A0A9W5F7N5"/>
<name>A0A9W5F7N5_9HYPH</name>
<gene>
    <name evidence="1" type="ORF">AGR2A_pa40061</name>
</gene>
<protein>
    <submittedName>
        <fullName evidence="1">Uncharacterized protein</fullName>
    </submittedName>
</protein>
<accession>A0A9W5F7N5</accession>